<name>A0ABY4RMD8_9BACL</name>
<proteinExistence type="predicted"/>
<dbReference type="GO" id="GO:0004477">
    <property type="term" value="F:methenyltetrahydrofolate cyclohydrolase activity"/>
    <property type="evidence" value="ECO:0007669"/>
    <property type="project" value="UniProtKB-EC"/>
</dbReference>
<dbReference type="EMBL" id="CP027059">
    <property type="protein sequence ID" value="UQZ83355.1"/>
    <property type="molecule type" value="Genomic_DNA"/>
</dbReference>
<evidence type="ECO:0000313" key="3">
    <source>
        <dbReference type="Proteomes" id="UP001057134"/>
    </source>
</evidence>
<evidence type="ECO:0000259" key="1">
    <source>
        <dbReference type="Pfam" id="PF04961"/>
    </source>
</evidence>
<organism evidence="2 3">
    <name type="scientific">Paenibacillus konkukensis</name>
    <dbReference type="NCBI Taxonomy" id="2020716"/>
    <lineage>
        <taxon>Bacteria</taxon>
        <taxon>Bacillati</taxon>
        <taxon>Bacillota</taxon>
        <taxon>Bacilli</taxon>
        <taxon>Bacillales</taxon>
        <taxon>Paenibacillaceae</taxon>
        <taxon>Paenibacillus</taxon>
    </lineage>
</organism>
<dbReference type="InterPro" id="IPR036178">
    <property type="entry name" value="Formintransfe-cycloase-like_sf"/>
</dbReference>
<dbReference type="InterPro" id="IPR007044">
    <property type="entry name" value="Cyclodeamin/CycHdrlase"/>
</dbReference>
<dbReference type="Proteomes" id="UP001057134">
    <property type="component" value="Chromosome"/>
</dbReference>
<feature type="domain" description="Cyclodeaminase/cyclohydrolase" evidence="1">
    <location>
        <begin position="9"/>
        <end position="187"/>
    </location>
</feature>
<keyword evidence="2" id="KW-0378">Hydrolase</keyword>
<gene>
    <name evidence="2" type="primary">fchA</name>
    <name evidence="2" type="ORF">SK3146_02542</name>
</gene>
<dbReference type="SUPFAM" id="SSF101262">
    <property type="entry name" value="Methenyltetrahydrofolate cyclohydrolase-like"/>
    <property type="match status" value="1"/>
</dbReference>
<dbReference type="RefSeq" id="WP_434006894.1">
    <property type="nucleotide sequence ID" value="NZ_CP027059.1"/>
</dbReference>
<keyword evidence="3" id="KW-1185">Reference proteome</keyword>
<dbReference type="Pfam" id="PF04961">
    <property type="entry name" value="FTCD_C"/>
    <property type="match status" value="1"/>
</dbReference>
<protein>
    <submittedName>
        <fullName evidence="2">Methenyltetrahydrofolate cyclohydrolase</fullName>
        <ecNumber evidence="2">3.5.4.9</ecNumber>
    </submittedName>
</protein>
<reference evidence="2" key="2">
    <citation type="journal article" date="2021" name="J Anim Sci Technol">
        <title>Complete genome sequence of Paenibacillus konkukensis sp. nov. SK3146 as a potential probiotic strain.</title>
        <authorList>
            <person name="Jung H.I."/>
            <person name="Park S."/>
            <person name="Niu K.M."/>
            <person name="Lee S.W."/>
            <person name="Kothari D."/>
            <person name="Yi K.J."/>
            <person name="Kim S.K."/>
        </authorList>
    </citation>
    <scope>NUCLEOTIDE SEQUENCE</scope>
    <source>
        <strain evidence="2">SK3146</strain>
    </source>
</reference>
<reference evidence="2" key="1">
    <citation type="submission" date="2018-02" db="EMBL/GenBank/DDBJ databases">
        <authorList>
            <person name="Kim S.-K."/>
            <person name="Jung H.-I."/>
            <person name="Lee S.-W."/>
        </authorList>
    </citation>
    <scope>NUCLEOTIDE SEQUENCE</scope>
    <source>
        <strain evidence="2">SK3146</strain>
    </source>
</reference>
<evidence type="ECO:0000313" key="2">
    <source>
        <dbReference type="EMBL" id="UQZ83355.1"/>
    </source>
</evidence>
<accession>A0ABY4RMD8</accession>
<sequence>MSAISWDQSIRSFIQQTGSSKPTPGGGSVAALVAALGASMTSMVGNLSTGEKFAEHEPLMTDVLQKMTDLSSVCEQLLADDIRSFDTYMEALKLPKSTDEEKRLRQQTIGQATAAAVEVPLRLMDVCSQAMQHTCSIAEACNKNVISDLGIGAILFEAAAQSALLTVDINLASMKDSDAKHGYAEQAARCMQHIQNARSEVLETVRRRIRGQS</sequence>
<dbReference type="EC" id="3.5.4.9" evidence="2"/>
<dbReference type="Gene3D" id="1.20.120.680">
    <property type="entry name" value="Formiminotetrahydrofolate cyclodeaminase monomer, up-and-down helical bundle"/>
    <property type="match status" value="1"/>
</dbReference>